<dbReference type="Pfam" id="PF01979">
    <property type="entry name" value="Amidohydro_1"/>
    <property type="match status" value="1"/>
</dbReference>
<dbReference type="AlphaFoldDB" id="A0A645FPL9"/>
<dbReference type="InterPro" id="IPR006680">
    <property type="entry name" value="Amidohydro-rel"/>
</dbReference>
<sequence>MATTNGAKALGLEARIGRLEAGMEADILLLDLKKSHLTPLNDPFSALVYAAQASDVDTLFCQGRMLMQKRKILTLREEDVLKDANSCWAEVLARKRGEQNG</sequence>
<accession>A0A645FPL9</accession>
<protein>
    <submittedName>
        <fullName evidence="3">Atrazine chlorohydrolase</fullName>
        <ecNumber evidence="3">3.8.1.8</ecNumber>
    </submittedName>
</protein>
<dbReference type="SUPFAM" id="SSF51338">
    <property type="entry name" value="Composite domain of metallo-dependent hydrolases"/>
    <property type="match status" value="1"/>
</dbReference>
<dbReference type="InterPro" id="IPR050287">
    <property type="entry name" value="MTA/SAH_deaminase"/>
</dbReference>
<evidence type="ECO:0000256" key="1">
    <source>
        <dbReference type="ARBA" id="ARBA00022801"/>
    </source>
</evidence>
<reference evidence="3" key="1">
    <citation type="submission" date="2019-08" db="EMBL/GenBank/DDBJ databases">
        <authorList>
            <person name="Kucharzyk K."/>
            <person name="Murdoch R.W."/>
            <person name="Higgins S."/>
            <person name="Loffler F."/>
        </authorList>
    </citation>
    <scope>NUCLEOTIDE SEQUENCE</scope>
</reference>
<gene>
    <name evidence="3" type="primary">atzA_9</name>
    <name evidence="3" type="ORF">SDC9_161510</name>
</gene>
<organism evidence="3">
    <name type="scientific">bioreactor metagenome</name>
    <dbReference type="NCBI Taxonomy" id="1076179"/>
    <lineage>
        <taxon>unclassified sequences</taxon>
        <taxon>metagenomes</taxon>
        <taxon>ecological metagenomes</taxon>
    </lineage>
</organism>
<dbReference type="EMBL" id="VSSQ01060777">
    <property type="protein sequence ID" value="MPN14184.1"/>
    <property type="molecule type" value="Genomic_DNA"/>
</dbReference>
<dbReference type="GO" id="GO:0018788">
    <property type="term" value="F:atrazine chlorohydrolase activity"/>
    <property type="evidence" value="ECO:0007669"/>
    <property type="project" value="UniProtKB-EC"/>
</dbReference>
<evidence type="ECO:0000259" key="2">
    <source>
        <dbReference type="Pfam" id="PF01979"/>
    </source>
</evidence>
<dbReference type="EC" id="3.8.1.8" evidence="3"/>
<dbReference type="PANTHER" id="PTHR43794">
    <property type="entry name" value="AMINOHYDROLASE SSNA-RELATED"/>
    <property type="match status" value="1"/>
</dbReference>
<evidence type="ECO:0000313" key="3">
    <source>
        <dbReference type="EMBL" id="MPN14184.1"/>
    </source>
</evidence>
<dbReference type="Gene3D" id="2.30.40.10">
    <property type="entry name" value="Urease, subunit C, domain 1"/>
    <property type="match status" value="1"/>
</dbReference>
<comment type="caution">
    <text evidence="3">The sequence shown here is derived from an EMBL/GenBank/DDBJ whole genome shotgun (WGS) entry which is preliminary data.</text>
</comment>
<dbReference type="InterPro" id="IPR011059">
    <property type="entry name" value="Metal-dep_hydrolase_composite"/>
</dbReference>
<name>A0A645FPL9_9ZZZZ</name>
<feature type="domain" description="Amidohydrolase-related" evidence="2">
    <location>
        <begin position="1"/>
        <end position="65"/>
    </location>
</feature>
<keyword evidence="1 3" id="KW-0378">Hydrolase</keyword>
<dbReference type="Gene3D" id="3.20.20.140">
    <property type="entry name" value="Metal-dependent hydrolases"/>
    <property type="match status" value="1"/>
</dbReference>
<proteinExistence type="predicted"/>
<dbReference type="PANTHER" id="PTHR43794:SF11">
    <property type="entry name" value="AMIDOHYDROLASE-RELATED DOMAIN-CONTAINING PROTEIN"/>
    <property type="match status" value="1"/>
</dbReference>
<dbReference type="GO" id="GO:0016810">
    <property type="term" value="F:hydrolase activity, acting on carbon-nitrogen (but not peptide) bonds"/>
    <property type="evidence" value="ECO:0007669"/>
    <property type="project" value="InterPro"/>
</dbReference>